<dbReference type="SUPFAM" id="SSF52540">
    <property type="entry name" value="P-loop containing nucleoside triphosphate hydrolases"/>
    <property type="match status" value="1"/>
</dbReference>
<keyword evidence="4 11" id="KW-0812">Transmembrane</keyword>
<keyword evidence="9 11" id="KW-0472">Membrane</keyword>
<gene>
    <name evidence="12" type="primary">SRPRB</name>
</gene>
<evidence type="ECO:0000256" key="9">
    <source>
        <dbReference type="ARBA" id="ARBA00023136"/>
    </source>
</evidence>
<accession>C1BNM9</accession>
<reference evidence="12" key="1">
    <citation type="submission" date="2009-03" db="EMBL/GenBank/DDBJ databases">
        <title>Caligus rogercresseyi ESTs and full-length cDNAs.</title>
        <authorList>
            <person name="Yasuike M."/>
            <person name="von Schalburg K."/>
            <person name="Cooper G."/>
            <person name="Leong J."/>
            <person name="Jones S.R.M."/>
            <person name="Koop B.F."/>
        </authorList>
    </citation>
    <scope>NUCLEOTIDE SEQUENCE</scope>
    <source>
        <tissue evidence="12">Whole tissue</tissue>
    </source>
</reference>
<dbReference type="EMBL" id="BT076208">
    <property type="protein sequence ID" value="ACO10632.1"/>
    <property type="molecule type" value="mRNA"/>
</dbReference>
<comment type="similarity">
    <text evidence="2">Belongs to the SRP receptor beta subunit family.</text>
</comment>
<dbReference type="GO" id="GO:0005794">
    <property type="term" value="C:Golgi apparatus"/>
    <property type="evidence" value="ECO:0007669"/>
    <property type="project" value="TreeGrafter"/>
</dbReference>
<evidence type="ECO:0000256" key="3">
    <source>
        <dbReference type="ARBA" id="ARBA00020256"/>
    </source>
</evidence>
<dbReference type="Pfam" id="PF09439">
    <property type="entry name" value="SRPRB"/>
    <property type="match status" value="1"/>
</dbReference>
<evidence type="ECO:0000256" key="5">
    <source>
        <dbReference type="ARBA" id="ARBA00022741"/>
    </source>
</evidence>
<dbReference type="GO" id="GO:0006886">
    <property type="term" value="P:intracellular protein transport"/>
    <property type="evidence" value="ECO:0007669"/>
    <property type="project" value="TreeGrafter"/>
</dbReference>
<dbReference type="InterPro" id="IPR027417">
    <property type="entry name" value="P-loop_NTPase"/>
</dbReference>
<protein>
    <recommendedName>
        <fullName evidence="3">Signal recognition particle receptor subunit beta</fullName>
    </recommendedName>
</protein>
<evidence type="ECO:0000313" key="12">
    <source>
        <dbReference type="EMBL" id="ACO10632.1"/>
    </source>
</evidence>
<dbReference type="InterPro" id="IPR019009">
    <property type="entry name" value="SRP_receptor_beta_su"/>
</dbReference>
<keyword evidence="6" id="KW-0256">Endoplasmic reticulum</keyword>
<dbReference type="AlphaFoldDB" id="C1BNM9"/>
<dbReference type="GO" id="GO:0003924">
    <property type="term" value="F:GTPase activity"/>
    <property type="evidence" value="ECO:0007669"/>
    <property type="project" value="TreeGrafter"/>
</dbReference>
<comment type="subcellular location">
    <subcellularLocation>
        <location evidence="1">Endoplasmic reticulum membrane</location>
        <topology evidence="1">Single-pass membrane protein</topology>
    </subcellularLocation>
</comment>
<evidence type="ECO:0000256" key="6">
    <source>
        <dbReference type="ARBA" id="ARBA00022824"/>
    </source>
</evidence>
<keyword evidence="7 11" id="KW-1133">Transmembrane helix</keyword>
<keyword evidence="5" id="KW-0547">Nucleotide-binding</keyword>
<evidence type="ECO:0000256" key="2">
    <source>
        <dbReference type="ARBA" id="ARBA00005619"/>
    </source>
</evidence>
<proteinExistence type="evidence at transcript level"/>
<dbReference type="PANTHER" id="PTHR45909:SF1">
    <property type="entry name" value="ADP-RIBOSYLATION FACTOR-RELATED PROTEIN 1"/>
    <property type="match status" value="1"/>
</dbReference>
<dbReference type="Gene3D" id="3.40.50.300">
    <property type="entry name" value="P-loop containing nucleotide triphosphate hydrolases"/>
    <property type="match status" value="1"/>
</dbReference>
<evidence type="ECO:0000256" key="10">
    <source>
        <dbReference type="ARBA" id="ARBA00023170"/>
    </source>
</evidence>
<evidence type="ECO:0000256" key="8">
    <source>
        <dbReference type="ARBA" id="ARBA00023134"/>
    </source>
</evidence>
<dbReference type="GO" id="GO:0034067">
    <property type="term" value="P:protein localization to Golgi apparatus"/>
    <property type="evidence" value="ECO:0007669"/>
    <property type="project" value="TreeGrafter"/>
</dbReference>
<evidence type="ECO:0000256" key="11">
    <source>
        <dbReference type="SAM" id="Phobius"/>
    </source>
</evidence>
<dbReference type="GO" id="GO:0005789">
    <property type="term" value="C:endoplasmic reticulum membrane"/>
    <property type="evidence" value="ECO:0007669"/>
    <property type="project" value="UniProtKB-SubCell"/>
</dbReference>
<evidence type="ECO:0000256" key="7">
    <source>
        <dbReference type="ARBA" id="ARBA00022989"/>
    </source>
</evidence>
<feature type="transmembrane region" description="Helical" evidence="11">
    <location>
        <begin position="24"/>
        <end position="44"/>
    </location>
</feature>
<evidence type="ECO:0000256" key="1">
    <source>
        <dbReference type="ARBA" id="ARBA00004389"/>
    </source>
</evidence>
<dbReference type="GO" id="GO:0005525">
    <property type="term" value="F:GTP binding"/>
    <property type="evidence" value="ECO:0007669"/>
    <property type="project" value="UniProtKB-KW"/>
</dbReference>
<dbReference type="InterPro" id="IPR024156">
    <property type="entry name" value="Small_GTPase_ARF"/>
</dbReference>
<dbReference type="PANTHER" id="PTHR45909">
    <property type="entry name" value="ADP-RIBOSYLATION FACTOR-RELATED PROTEIN 1"/>
    <property type="match status" value="1"/>
</dbReference>
<name>C1BNM9_CALRO</name>
<dbReference type="GO" id="GO:0043001">
    <property type="term" value="P:Golgi to plasma membrane protein transport"/>
    <property type="evidence" value="ECO:0007669"/>
    <property type="project" value="TreeGrafter"/>
</dbReference>
<organism evidence="12">
    <name type="scientific">Caligus rogercresseyi</name>
    <name type="common">Sea louse</name>
    <dbReference type="NCBI Taxonomy" id="217165"/>
    <lineage>
        <taxon>Eukaryota</taxon>
        <taxon>Metazoa</taxon>
        <taxon>Ecdysozoa</taxon>
        <taxon>Arthropoda</taxon>
        <taxon>Crustacea</taxon>
        <taxon>Multicrustacea</taxon>
        <taxon>Hexanauplia</taxon>
        <taxon>Copepoda</taxon>
        <taxon>Siphonostomatoida</taxon>
        <taxon>Caligidae</taxon>
        <taxon>Caligus</taxon>
    </lineage>
</organism>
<keyword evidence="10 12" id="KW-0675">Receptor</keyword>
<keyword evidence="8" id="KW-0342">GTP-binding</keyword>
<sequence length="249" mass="27814">MLITFPEPSWILLKTNYTSTRQKMSWELIGLSVLLLIALLAVWLRSRGSKVRNIIFVGPTDTGKTAIFMKLLHGFNEETFTSLTCNKGNYKLKDSGVEISVVDIPGHERIRRGFVDKLKGKSPAVAYVLDASTFESKLRDAGEFLCELLKDPALGLNNFAIICNKQDLPNSKGVSIIRQRLEEEINLLHEIHSKSLDDNTVSSSSLTLKSPEKDFKFADLKAQVQFLECSALDQNGLLDVQNWIQSIAG</sequence>
<evidence type="ECO:0000256" key="4">
    <source>
        <dbReference type="ARBA" id="ARBA00022692"/>
    </source>
</evidence>